<evidence type="ECO:0000313" key="4">
    <source>
        <dbReference type="Proteomes" id="UP001345827"/>
    </source>
</evidence>
<proteinExistence type="predicted"/>
<keyword evidence="2" id="KW-0472">Membrane</keyword>
<dbReference type="EMBL" id="JAXLQG010000002">
    <property type="protein sequence ID" value="KAK5544044.1"/>
    <property type="molecule type" value="Genomic_DNA"/>
</dbReference>
<evidence type="ECO:0000313" key="3">
    <source>
        <dbReference type="EMBL" id="KAK5544044.1"/>
    </source>
</evidence>
<gene>
    <name evidence="3" type="ORF">LTR25_001659</name>
</gene>
<dbReference type="AlphaFoldDB" id="A0AAV9QKU5"/>
<evidence type="ECO:0000256" key="2">
    <source>
        <dbReference type="SAM" id="Phobius"/>
    </source>
</evidence>
<organism evidence="3 4">
    <name type="scientific">Vermiconidia calcicola</name>
    <dbReference type="NCBI Taxonomy" id="1690605"/>
    <lineage>
        <taxon>Eukaryota</taxon>
        <taxon>Fungi</taxon>
        <taxon>Dikarya</taxon>
        <taxon>Ascomycota</taxon>
        <taxon>Pezizomycotina</taxon>
        <taxon>Dothideomycetes</taxon>
        <taxon>Dothideomycetidae</taxon>
        <taxon>Mycosphaerellales</taxon>
        <taxon>Extremaceae</taxon>
        <taxon>Vermiconidia</taxon>
    </lineage>
</organism>
<evidence type="ECO:0000256" key="1">
    <source>
        <dbReference type="SAM" id="MobiDB-lite"/>
    </source>
</evidence>
<accession>A0AAV9QKU5</accession>
<feature type="transmembrane region" description="Helical" evidence="2">
    <location>
        <begin position="92"/>
        <end position="112"/>
    </location>
</feature>
<dbReference type="Proteomes" id="UP001345827">
    <property type="component" value="Unassembled WGS sequence"/>
</dbReference>
<keyword evidence="2" id="KW-1133">Transmembrane helix</keyword>
<comment type="caution">
    <text evidence="3">The sequence shown here is derived from an EMBL/GenBank/DDBJ whole genome shotgun (WGS) entry which is preliminary data.</text>
</comment>
<keyword evidence="4" id="KW-1185">Reference proteome</keyword>
<feature type="region of interest" description="Disordered" evidence="1">
    <location>
        <begin position="1"/>
        <end position="46"/>
    </location>
</feature>
<reference evidence="3 4" key="1">
    <citation type="submission" date="2023-06" db="EMBL/GenBank/DDBJ databases">
        <title>Black Yeasts Isolated from many extreme environments.</title>
        <authorList>
            <person name="Coleine C."/>
            <person name="Stajich J.E."/>
            <person name="Selbmann L."/>
        </authorList>
    </citation>
    <scope>NUCLEOTIDE SEQUENCE [LARGE SCALE GENOMIC DNA]</scope>
    <source>
        <strain evidence="3 4">CCFEE 5887</strain>
    </source>
</reference>
<feature type="compositionally biased region" description="Polar residues" evidence="1">
    <location>
        <begin position="23"/>
        <end position="34"/>
    </location>
</feature>
<protein>
    <submittedName>
        <fullName evidence="3">Uncharacterized protein</fullName>
    </submittedName>
</protein>
<name>A0AAV9QKU5_9PEZI</name>
<sequence length="122" mass="13254">MNTDVEAGRQGLPGHSNLDRKNISLQAILQGSPSPEQPARPPTGACPSYSVDGINETAVSCRPVSTLSTEPIHSPINKHRLRNPLAGLDRQAVYALQALLTPLIALIIFWIITEALRRCLRP</sequence>
<keyword evidence="2" id="KW-0812">Transmembrane</keyword>